<sequence length="147" mass="16405">MPENTAATHGLLRQALRSDIPGMHRVRRAVRENPLTSDVIREEHYIPAIEDTGRGWVIEEAGEVRAFAVGNGQTGNIWALFVDPEHEGRGFGRQLQAVMVDWLFSEGLERLSLGTAPGTRAEAFYRATGWTYLGIDAHGEASFEMRR</sequence>
<dbReference type="EMBL" id="POSP01000003">
    <property type="protein sequence ID" value="PND38847.1"/>
    <property type="molecule type" value="Genomic_DNA"/>
</dbReference>
<keyword evidence="5" id="KW-1185">Reference proteome</keyword>
<dbReference type="InterPro" id="IPR016181">
    <property type="entry name" value="Acyl_CoA_acyltransferase"/>
</dbReference>
<comment type="caution">
    <text evidence="4">The sequence shown here is derived from an EMBL/GenBank/DDBJ whole genome shotgun (WGS) entry which is preliminary data.</text>
</comment>
<dbReference type="CDD" id="cd04301">
    <property type="entry name" value="NAT_SF"/>
    <property type="match status" value="1"/>
</dbReference>
<evidence type="ECO:0000259" key="3">
    <source>
        <dbReference type="PROSITE" id="PS51186"/>
    </source>
</evidence>
<dbReference type="PANTHER" id="PTHR43877">
    <property type="entry name" value="AMINOALKYLPHOSPHONATE N-ACETYLTRANSFERASE-RELATED-RELATED"/>
    <property type="match status" value="1"/>
</dbReference>
<dbReference type="AlphaFoldDB" id="A0A2N8KZG0"/>
<evidence type="ECO:0000313" key="5">
    <source>
        <dbReference type="Proteomes" id="UP000235916"/>
    </source>
</evidence>
<dbReference type="PROSITE" id="PS51186">
    <property type="entry name" value="GNAT"/>
    <property type="match status" value="1"/>
</dbReference>
<dbReference type="InterPro" id="IPR000182">
    <property type="entry name" value="GNAT_dom"/>
</dbReference>
<keyword evidence="2" id="KW-0012">Acyltransferase</keyword>
<name>A0A2N8KZG0_9BURK</name>
<evidence type="ECO:0000256" key="2">
    <source>
        <dbReference type="ARBA" id="ARBA00023315"/>
    </source>
</evidence>
<dbReference type="Gene3D" id="3.40.630.30">
    <property type="match status" value="1"/>
</dbReference>
<evidence type="ECO:0000256" key="1">
    <source>
        <dbReference type="ARBA" id="ARBA00022679"/>
    </source>
</evidence>
<dbReference type="Pfam" id="PF00583">
    <property type="entry name" value="Acetyltransf_1"/>
    <property type="match status" value="1"/>
</dbReference>
<evidence type="ECO:0000313" key="4">
    <source>
        <dbReference type="EMBL" id="PND38847.1"/>
    </source>
</evidence>
<dbReference type="Proteomes" id="UP000235916">
    <property type="component" value="Unassembled WGS sequence"/>
</dbReference>
<proteinExistence type="predicted"/>
<protein>
    <submittedName>
        <fullName evidence="4">GNAT family N-acetyltransferase</fullName>
    </submittedName>
</protein>
<dbReference type="OrthoDB" id="7356080at2"/>
<dbReference type="RefSeq" id="WP_102768764.1">
    <property type="nucleotide sequence ID" value="NZ_POSP01000003.1"/>
</dbReference>
<dbReference type="SUPFAM" id="SSF55729">
    <property type="entry name" value="Acyl-CoA N-acyltransferases (Nat)"/>
    <property type="match status" value="1"/>
</dbReference>
<dbReference type="GO" id="GO:0016747">
    <property type="term" value="F:acyltransferase activity, transferring groups other than amino-acyl groups"/>
    <property type="evidence" value="ECO:0007669"/>
    <property type="project" value="InterPro"/>
</dbReference>
<keyword evidence="1 4" id="KW-0808">Transferase</keyword>
<gene>
    <name evidence="4" type="ORF">C1O66_15810</name>
</gene>
<dbReference type="InterPro" id="IPR050832">
    <property type="entry name" value="Bact_Acetyltransf"/>
</dbReference>
<reference evidence="4 5" key="1">
    <citation type="submission" date="2018-01" db="EMBL/GenBank/DDBJ databases">
        <title>Draft genome sequence of Paucibacter aquatile CR182 isolated from freshwater of the Nakdong River.</title>
        <authorList>
            <person name="Choi A."/>
            <person name="Chung E.J."/>
        </authorList>
    </citation>
    <scope>NUCLEOTIDE SEQUENCE [LARGE SCALE GENOMIC DNA]</scope>
    <source>
        <strain evidence="4 5">CR182</strain>
    </source>
</reference>
<feature type="domain" description="N-acetyltransferase" evidence="3">
    <location>
        <begin position="10"/>
        <end position="147"/>
    </location>
</feature>
<organism evidence="4 5">
    <name type="scientific">Kinneretia aquatilis</name>
    <dbReference type="NCBI Taxonomy" id="2070761"/>
    <lineage>
        <taxon>Bacteria</taxon>
        <taxon>Pseudomonadati</taxon>
        <taxon>Pseudomonadota</taxon>
        <taxon>Betaproteobacteria</taxon>
        <taxon>Burkholderiales</taxon>
        <taxon>Sphaerotilaceae</taxon>
        <taxon>Roseateles</taxon>
    </lineage>
</organism>
<accession>A0A2N8KZG0</accession>